<keyword evidence="2 6" id="KW-0689">Ribosomal protein</keyword>
<dbReference type="GO" id="GO:0004672">
    <property type="term" value="F:protein kinase activity"/>
    <property type="evidence" value="ECO:0007669"/>
    <property type="project" value="InterPro"/>
</dbReference>
<gene>
    <name evidence="6" type="primary">AlNc14C150G7521</name>
    <name evidence="6" type="ORF">ALNC14_084780</name>
</gene>
<dbReference type="Pfam" id="PF07714">
    <property type="entry name" value="PK_Tyr_Ser-Thr"/>
    <property type="match status" value="1"/>
</dbReference>
<organism evidence="6">
    <name type="scientific">Albugo laibachii Nc14</name>
    <dbReference type="NCBI Taxonomy" id="890382"/>
    <lineage>
        <taxon>Eukaryota</taxon>
        <taxon>Sar</taxon>
        <taxon>Stramenopiles</taxon>
        <taxon>Oomycota</taxon>
        <taxon>Peronosporomycetes</taxon>
        <taxon>Albuginales</taxon>
        <taxon>Albuginaceae</taxon>
        <taxon>Albugo</taxon>
    </lineage>
</organism>
<evidence type="ECO:0000256" key="4">
    <source>
        <dbReference type="SAM" id="Phobius"/>
    </source>
</evidence>
<sequence length="871" mass="100021">MPIRQYQVSGRKAPTEKEPNPPIYRMKLFAPNEVLAKSRFWYFLHQVKKMKKTTGEILDVNELREKNTRIVKNYGVWIRYNSRSGTHNMYKEYRDVTLCGAVQQMYSELAGRHRARPRSIQIMRTAMLAAKDTKKPNIKQFHDSKIKFPLTHRIPRPHMKKFPSKCILRLWKPLKPLSLARQINLGIWVSNRYMRSFQHALTLPDRKTTESQPSSYSTILGFRRLFFVLIEESEMDIEKERLHDVKPFIDHYSAAAQGSADSDLQGCNLTDISAIEWPECLEELYVARGLLWAFIHLYASSHLENNFLSDIPSHSLKNTKLQKIWIEHNHLSTLDPLAAIPTLRAIYARNNSIQVLTKLPPSLCVLDVSENELHLIADTLPALRSLNVSNNVDCVEKCPLSRSPCEIDVRGTALESTLRHNPASRYLRLTLSARRLSAIQSPWIPIIAGSSTLCLLCILLLVMCCRHKRYSHYRARSSTGNETDTDSDQIHLSIQRRKNIAEELVILSRRYSIHNAFHRIEFRNEDIAKTRFRSWQSIRVLSSRERYRIVVAEMGKRQQKRLIVVKQVMTRYKGDYELLRAFVREIELTFNLVHPNLVPFFGVTWECYSNLAYACEYMPHGSLAKQLTRIVQSRSQAAFQWFPSPSSENYTTSPNPDLRVRSKLEYVVEILEALLFLNSIPSSTPLRQDNSNQTLYSGTPYQDLNSHAVLLDEEFTICLSIFGIHKRMTLEEMLGTAGGATSWIAPEVLKCNPCNEKANVYSLGIIMTELDTCQPPYQSGIGEFLPSKPSNARIAMMVGANLVQPHLDPECPSDIRSLIKSCIEYEPEDRPALRDLYTVAVGLLQRGPSNIDKAGWKRSVDLPYENGRDNM</sequence>
<dbReference type="InterPro" id="IPR021138">
    <property type="entry name" value="Ribosomal_eL20_eukaryotes"/>
</dbReference>
<dbReference type="AlphaFoldDB" id="F0WM08"/>
<evidence type="ECO:0000256" key="3">
    <source>
        <dbReference type="ARBA" id="ARBA00023274"/>
    </source>
</evidence>
<dbReference type="EMBL" id="FR824195">
    <property type="protein sequence ID" value="CCA22335.1"/>
    <property type="molecule type" value="Genomic_DNA"/>
</dbReference>
<dbReference type="HOGENOM" id="CLU_329681_0_0_1"/>
<dbReference type="HAMAP" id="MF_00273">
    <property type="entry name" value="Ribosomal_eL20"/>
    <property type="match status" value="1"/>
</dbReference>
<dbReference type="FunFam" id="3.10.20.10:FF:000001">
    <property type="entry name" value="60S ribosomal protein L18a"/>
    <property type="match status" value="1"/>
</dbReference>
<keyword evidence="4" id="KW-1133">Transmembrane helix</keyword>
<comment type="similarity">
    <text evidence="1">Belongs to the eukaryotic ribosomal protein eL20 family.</text>
</comment>
<dbReference type="InterPro" id="IPR028877">
    <property type="entry name" value="Ribosomal_eL20"/>
</dbReference>
<dbReference type="PROSITE" id="PS50011">
    <property type="entry name" value="PROTEIN_KINASE_DOM"/>
    <property type="match status" value="1"/>
</dbReference>
<dbReference type="InterPro" id="IPR001245">
    <property type="entry name" value="Ser-Thr/Tyr_kinase_cat_dom"/>
</dbReference>
<dbReference type="PANTHER" id="PTHR10052">
    <property type="entry name" value="60S RIBOSOMAL PROTEIN L18A"/>
    <property type="match status" value="1"/>
</dbReference>
<evidence type="ECO:0000256" key="1">
    <source>
        <dbReference type="ARBA" id="ARBA00009362"/>
    </source>
</evidence>
<keyword evidence="4" id="KW-0472">Membrane</keyword>
<dbReference type="GO" id="GO:0005524">
    <property type="term" value="F:ATP binding"/>
    <property type="evidence" value="ECO:0007669"/>
    <property type="project" value="InterPro"/>
</dbReference>
<evidence type="ECO:0000259" key="5">
    <source>
        <dbReference type="PROSITE" id="PS50011"/>
    </source>
</evidence>
<feature type="transmembrane region" description="Helical" evidence="4">
    <location>
        <begin position="443"/>
        <end position="464"/>
    </location>
</feature>
<dbReference type="GO" id="GO:0005840">
    <property type="term" value="C:ribosome"/>
    <property type="evidence" value="ECO:0007669"/>
    <property type="project" value="UniProtKB-KW"/>
</dbReference>
<keyword evidence="3" id="KW-0687">Ribonucleoprotein</keyword>
<accession>F0WM08</accession>
<reference evidence="6" key="2">
    <citation type="submission" date="2011-02" db="EMBL/GenBank/DDBJ databases">
        <authorList>
            <person name="MacLean D."/>
        </authorList>
    </citation>
    <scope>NUCLEOTIDE SEQUENCE</scope>
</reference>
<dbReference type="SUPFAM" id="SSF52058">
    <property type="entry name" value="L domain-like"/>
    <property type="match status" value="1"/>
</dbReference>
<dbReference type="Gene3D" id="3.80.10.10">
    <property type="entry name" value="Ribonuclease Inhibitor"/>
    <property type="match status" value="1"/>
</dbReference>
<dbReference type="SUPFAM" id="SSF160374">
    <property type="entry name" value="RplX-like"/>
    <property type="match status" value="1"/>
</dbReference>
<dbReference type="InterPro" id="IPR032675">
    <property type="entry name" value="LRR_dom_sf"/>
</dbReference>
<reference evidence="6" key="1">
    <citation type="journal article" date="2011" name="PLoS Biol.">
        <title>Gene gain and loss during evolution of obligate parasitism in the white rust pathogen of Arabidopsis thaliana.</title>
        <authorList>
            <person name="Kemen E."/>
            <person name="Gardiner A."/>
            <person name="Schultz-Larsen T."/>
            <person name="Kemen A.C."/>
            <person name="Balmuth A.L."/>
            <person name="Robert-Seilaniantz A."/>
            <person name="Bailey K."/>
            <person name="Holub E."/>
            <person name="Studholme D.J."/>
            <person name="Maclean D."/>
            <person name="Jones J.D."/>
        </authorList>
    </citation>
    <scope>NUCLEOTIDE SEQUENCE</scope>
</reference>
<evidence type="ECO:0000256" key="2">
    <source>
        <dbReference type="ARBA" id="ARBA00022980"/>
    </source>
</evidence>
<dbReference type="Pfam" id="PF00069">
    <property type="entry name" value="Pkinase"/>
    <property type="match status" value="1"/>
</dbReference>
<dbReference type="FunFam" id="3.10.20.10:FF:000002">
    <property type="entry name" value="60S ribosomal protein L18a"/>
    <property type="match status" value="1"/>
</dbReference>
<feature type="domain" description="Protein kinase" evidence="5">
    <location>
        <begin position="535"/>
        <end position="844"/>
    </location>
</feature>
<name>F0WM08_9STRA</name>
<dbReference type="InterPro" id="IPR000719">
    <property type="entry name" value="Prot_kinase_dom"/>
</dbReference>
<dbReference type="GO" id="GO:0006412">
    <property type="term" value="P:translation"/>
    <property type="evidence" value="ECO:0007669"/>
    <property type="project" value="InterPro"/>
</dbReference>
<proteinExistence type="inferred from homology"/>
<evidence type="ECO:0000313" key="6">
    <source>
        <dbReference type="EMBL" id="CCA22335.1"/>
    </source>
</evidence>
<dbReference type="Pfam" id="PF01775">
    <property type="entry name" value="Ribosomal_L18A"/>
    <property type="match status" value="1"/>
</dbReference>
<dbReference type="Gene3D" id="1.10.510.10">
    <property type="entry name" value="Transferase(Phosphotransferase) domain 1"/>
    <property type="match status" value="1"/>
</dbReference>
<dbReference type="InterPro" id="IPR011009">
    <property type="entry name" value="Kinase-like_dom_sf"/>
</dbReference>
<dbReference type="Gene3D" id="3.10.20.10">
    <property type="match status" value="2"/>
</dbReference>
<dbReference type="InterPro" id="IPR023573">
    <property type="entry name" value="Ribosomal_eL20_dom"/>
</dbReference>
<protein>
    <submittedName>
        <fullName evidence="6">60S ribosomal protein L18a putative</fullName>
    </submittedName>
</protein>
<dbReference type="GO" id="GO:1990904">
    <property type="term" value="C:ribonucleoprotein complex"/>
    <property type="evidence" value="ECO:0007669"/>
    <property type="project" value="UniProtKB-KW"/>
</dbReference>
<dbReference type="GO" id="GO:0003735">
    <property type="term" value="F:structural constituent of ribosome"/>
    <property type="evidence" value="ECO:0007669"/>
    <property type="project" value="InterPro"/>
</dbReference>
<keyword evidence="4" id="KW-0812">Transmembrane</keyword>
<dbReference type="SUPFAM" id="SSF56112">
    <property type="entry name" value="Protein kinase-like (PK-like)"/>
    <property type="match status" value="1"/>
</dbReference>